<proteinExistence type="predicted"/>
<dbReference type="PANTHER" id="PTHR11361:SF99">
    <property type="entry name" value="DNA MISMATCH REPAIR PROTEIN"/>
    <property type="match status" value="1"/>
</dbReference>
<dbReference type="InterPro" id="IPR000432">
    <property type="entry name" value="DNA_mismatch_repair_MutS_C"/>
</dbReference>
<protein>
    <recommendedName>
        <fullName evidence="5">DNA mismatch repair proteins mutS family domain-containing protein</fullName>
    </recommendedName>
</protein>
<evidence type="ECO:0000256" key="3">
    <source>
        <dbReference type="ARBA" id="ARBA00023125"/>
    </source>
</evidence>
<dbReference type="Proteomes" id="UP000593892">
    <property type="component" value="Chromosome"/>
</dbReference>
<keyword evidence="7" id="KW-1185">Reference proteome</keyword>
<dbReference type="SUPFAM" id="SSF52540">
    <property type="entry name" value="P-loop containing nucleoside triphosphate hydrolases"/>
    <property type="match status" value="1"/>
</dbReference>
<feature type="transmembrane region" description="Helical" evidence="4">
    <location>
        <begin position="188"/>
        <end position="209"/>
    </location>
</feature>
<keyword evidence="4" id="KW-0812">Transmembrane</keyword>
<dbReference type="SMART" id="SM00534">
    <property type="entry name" value="MUTSac"/>
    <property type="match status" value="1"/>
</dbReference>
<dbReference type="Gene3D" id="3.40.50.300">
    <property type="entry name" value="P-loop containing nucleotide triphosphate hydrolases"/>
    <property type="match status" value="1"/>
</dbReference>
<keyword evidence="4" id="KW-0472">Membrane</keyword>
<reference evidence="6 7" key="1">
    <citation type="submission" date="2020-10" db="EMBL/GenBank/DDBJ databases">
        <title>Complete genome sequence of Paludibaculum fermentans P105T, a facultatively anaerobic acidobacterium capable of dissimilatory Fe(III) reduction.</title>
        <authorList>
            <person name="Dedysh S.N."/>
            <person name="Beletsky A.V."/>
            <person name="Kulichevskaya I.S."/>
            <person name="Mardanov A.V."/>
            <person name="Ravin N.V."/>
        </authorList>
    </citation>
    <scope>NUCLEOTIDE SEQUENCE [LARGE SCALE GENOMIC DNA]</scope>
    <source>
        <strain evidence="6 7">P105</strain>
    </source>
</reference>
<dbReference type="InterPro" id="IPR036187">
    <property type="entry name" value="DNA_mismatch_repair_MutS_sf"/>
</dbReference>
<evidence type="ECO:0000259" key="5">
    <source>
        <dbReference type="SMART" id="SM00534"/>
    </source>
</evidence>
<dbReference type="GO" id="GO:0006298">
    <property type="term" value="P:mismatch repair"/>
    <property type="evidence" value="ECO:0007669"/>
    <property type="project" value="InterPro"/>
</dbReference>
<dbReference type="KEGG" id="pfer:IRI77_07575"/>
<dbReference type="RefSeq" id="WP_194451463.1">
    <property type="nucleotide sequence ID" value="NZ_CP063849.1"/>
</dbReference>
<dbReference type="EMBL" id="CP063849">
    <property type="protein sequence ID" value="QOY89801.1"/>
    <property type="molecule type" value="Genomic_DNA"/>
</dbReference>
<evidence type="ECO:0000313" key="7">
    <source>
        <dbReference type="Proteomes" id="UP000593892"/>
    </source>
</evidence>
<sequence length="575" mass="63168">MTVRDRQGTALTALLAVCVLMLGLGWAAWKEKAFPAWYPLLPLPVVAYFVRRYTRGHGEASQAVRLLGWRASGLSRLIGEWAGKGYAGAEFDNADHVFQRDLDLFGEGSLFELMATARTSIGRRRLAEYLTQHVSLEESVERQNAVRELRPLAELREQIGLLGRFEAQESNRETFDRWFAMPVMKAPAVVRVVAVVSTAVCVISALLGLAMVLPWSLVILIVLICVPVNCGLGLAYQPDVRRVVEALQPVGVEISVFREGLELLQKSEFQSAKLRRIVDTLRQGNASSSIRWIERMILWLNERNKDWFYGPSMFLLYATQMTMAIEGWRASHQDAMKAWLDDWAEFEVLNALAGYAYEHPGDPFPELVSGGPVFEGEALGHPLLAEEICVRNDVALPGPGSFYVVSGSNMAGKSTFLRTVGINSVLAMAGAPVRARRLRLSGLRVCASISVGDSLLNRRSKFLAEVERLKLTLEHARAGEPVLFLIDEIFSGTNSHDRGIAAAAVVKTLTGYGAIGALSTHDLALTAMADETLGRNVHMGSRDGTDPMDFDYLVKPGVTKESNALAIARMAGVPI</sequence>
<evidence type="ECO:0000313" key="6">
    <source>
        <dbReference type="EMBL" id="QOY89801.1"/>
    </source>
</evidence>
<evidence type="ECO:0000256" key="4">
    <source>
        <dbReference type="SAM" id="Phobius"/>
    </source>
</evidence>
<dbReference type="InterPro" id="IPR027417">
    <property type="entry name" value="P-loop_NTPase"/>
</dbReference>
<dbReference type="Pfam" id="PF00488">
    <property type="entry name" value="MutS_V"/>
    <property type="match status" value="1"/>
</dbReference>
<organism evidence="6 7">
    <name type="scientific">Paludibaculum fermentans</name>
    <dbReference type="NCBI Taxonomy" id="1473598"/>
    <lineage>
        <taxon>Bacteria</taxon>
        <taxon>Pseudomonadati</taxon>
        <taxon>Acidobacteriota</taxon>
        <taxon>Terriglobia</taxon>
        <taxon>Bryobacterales</taxon>
        <taxon>Bryobacteraceae</taxon>
        <taxon>Paludibaculum</taxon>
    </lineage>
</organism>
<keyword evidence="2" id="KW-0067">ATP-binding</keyword>
<dbReference type="SUPFAM" id="SSF48334">
    <property type="entry name" value="DNA repair protein MutS, domain III"/>
    <property type="match status" value="1"/>
</dbReference>
<name>A0A7S7NU76_PALFE</name>
<gene>
    <name evidence="6" type="ORF">IRI77_07575</name>
</gene>
<dbReference type="GO" id="GO:0005829">
    <property type="term" value="C:cytosol"/>
    <property type="evidence" value="ECO:0007669"/>
    <property type="project" value="TreeGrafter"/>
</dbReference>
<feature type="domain" description="DNA mismatch repair proteins mutS family" evidence="5">
    <location>
        <begin position="400"/>
        <end position="574"/>
    </location>
</feature>
<feature type="transmembrane region" description="Helical" evidence="4">
    <location>
        <begin position="215"/>
        <end position="236"/>
    </location>
</feature>
<dbReference type="InterPro" id="IPR045076">
    <property type="entry name" value="MutS"/>
</dbReference>
<dbReference type="GO" id="GO:0140664">
    <property type="term" value="F:ATP-dependent DNA damage sensor activity"/>
    <property type="evidence" value="ECO:0007669"/>
    <property type="project" value="InterPro"/>
</dbReference>
<evidence type="ECO:0000256" key="1">
    <source>
        <dbReference type="ARBA" id="ARBA00022741"/>
    </source>
</evidence>
<keyword evidence="3" id="KW-0238">DNA-binding</keyword>
<accession>A0A7S7NU76</accession>
<dbReference type="GO" id="GO:0005524">
    <property type="term" value="F:ATP binding"/>
    <property type="evidence" value="ECO:0007669"/>
    <property type="project" value="UniProtKB-KW"/>
</dbReference>
<dbReference type="Gene3D" id="1.10.1420.10">
    <property type="match status" value="1"/>
</dbReference>
<keyword evidence="1" id="KW-0547">Nucleotide-binding</keyword>
<dbReference type="GO" id="GO:0030983">
    <property type="term" value="F:mismatched DNA binding"/>
    <property type="evidence" value="ECO:0007669"/>
    <property type="project" value="InterPro"/>
</dbReference>
<keyword evidence="4" id="KW-1133">Transmembrane helix</keyword>
<dbReference type="AlphaFoldDB" id="A0A7S7NU76"/>
<evidence type="ECO:0000256" key="2">
    <source>
        <dbReference type="ARBA" id="ARBA00022840"/>
    </source>
</evidence>
<feature type="transmembrane region" description="Helical" evidence="4">
    <location>
        <begin position="37"/>
        <end position="54"/>
    </location>
</feature>
<dbReference type="PANTHER" id="PTHR11361">
    <property type="entry name" value="DNA MISMATCH REPAIR PROTEIN MUTS FAMILY MEMBER"/>
    <property type="match status" value="1"/>
</dbReference>